<evidence type="ECO:0000256" key="2">
    <source>
        <dbReference type="SAM" id="MobiDB-lite"/>
    </source>
</evidence>
<evidence type="ECO:0000259" key="3">
    <source>
        <dbReference type="Pfam" id="PF00849"/>
    </source>
</evidence>
<dbReference type="PANTHER" id="PTHR21600:SF87">
    <property type="entry name" value="RNA PSEUDOURIDYLATE SYNTHASE DOMAIN-CONTAINING PROTEIN 1"/>
    <property type="match status" value="1"/>
</dbReference>
<dbReference type="GO" id="GO:0003723">
    <property type="term" value="F:RNA binding"/>
    <property type="evidence" value="ECO:0007669"/>
    <property type="project" value="InterPro"/>
</dbReference>
<dbReference type="PROSITE" id="PS01129">
    <property type="entry name" value="PSI_RLU"/>
    <property type="match status" value="1"/>
</dbReference>
<feature type="domain" description="Pseudouridine synthase RsuA/RluA-like" evidence="3">
    <location>
        <begin position="28"/>
        <end position="184"/>
    </location>
</feature>
<sequence length="284" mass="30817">MTLPAGQIRTVIADGAARIPVVACGRGWLLVEKPCGMSIHNDPGRDLCSVALAAVRAGQLPLVGPEVATIHAAHRIDRDTSGLVLLAGDSKTLACFGGQFRARSVHKRYLALVHGLCRARPETQAWAVWNWPLTAGAAGRNHPMGKGPRKPCTTRWRPLAHSPHFSLIECEPLTGRKHQIRRHAKLAGNPVAGDRRYGSVRSLSYLRRHLDFNRLGLHAHALTLTLPGDDHPTRFQSGGLPDPMRLLLEKDRTSPVPTALPPDPGQGQAPVCHAIKKRKNNANG</sequence>
<dbReference type="InterPro" id="IPR020103">
    <property type="entry name" value="PsdUridine_synth_cat_dom_sf"/>
</dbReference>
<dbReference type="Proteomes" id="UP000427906">
    <property type="component" value="Chromosome"/>
</dbReference>
<dbReference type="GO" id="GO:0140098">
    <property type="term" value="F:catalytic activity, acting on RNA"/>
    <property type="evidence" value="ECO:0007669"/>
    <property type="project" value="UniProtKB-ARBA"/>
</dbReference>
<accession>A0A5K7YM27</accession>
<gene>
    <name evidence="4" type="ORF">DSCA_38080</name>
</gene>
<dbReference type="KEGG" id="dalk:DSCA_38080"/>
<dbReference type="InterPro" id="IPR006145">
    <property type="entry name" value="PsdUridine_synth_RsuA/RluA"/>
</dbReference>
<dbReference type="EMBL" id="AP021874">
    <property type="protein sequence ID" value="BBO69878.1"/>
    <property type="molecule type" value="Genomic_DNA"/>
</dbReference>
<keyword evidence="5" id="KW-1185">Reference proteome</keyword>
<name>A0A5K7YM27_9BACT</name>
<dbReference type="InterPro" id="IPR050188">
    <property type="entry name" value="RluA_PseudoU_synthase"/>
</dbReference>
<evidence type="ECO:0000313" key="4">
    <source>
        <dbReference type="EMBL" id="BBO69878.1"/>
    </source>
</evidence>
<dbReference type="SUPFAM" id="SSF55120">
    <property type="entry name" value="Pseudouridine synthase"/>
    <property type="match status" value="1"/>
</dbReference>
<reference evidence="4 5" key="1">
    <citation type="submission" date="2019-11" db="EMBL/GenBank/DDBJ databases">
        <title>Comparative genomics of hydrocarbon-degrading Desulfosarcina strains.</title>
        <authorList>
            <person name="Watanabe M."/>
            <person name="Kojima H."/>
            <person name="Fukui M."/>
        </authorList>
    </citation>
    <scope>NUCLEOTIDE SEQUENCE [LARGE SCALE GENOMIC DNA]</scope>
    <source>
        <strain evidence="4 5">PL12</strain>
    </source>
</reference>
<dbReference type="GO" id="GO:0009982">
    <property type="term" value="F:pseudouridine synthase activity"/>
    <property type="evidence" value="ECO:0007669"/>
    <property type="project" value="InterPro"/>
</dbReference>
<comment type="similarity">
    <text evidence="1">Belongs to the pseudouridine synthase RluA family.</text>
</comment>
<dbReference type="GO" id="GO:0000455">
    <property type="term" value="P:enzyme-directed rRNA pseudouridine synthesis"/>
    <property type="evidence" value="ECO:0007669"/>
    <property type="project" value="TreeGrafter"/>
</dbReference>
<dbReference type="Gene3D" id="3.30.2350.10">
    <property type="entry name" value="Pseudouridine synthase"/>
    <property type="match status" value="1"/>
</dbReference>
<dbReference type="InterPro" id="IPR006224">
    <property type="entry name" value="PsdUridine_synth_RluA-like_CS"/>
</dbReference>
<dbReference type="RefSeq" id="WP_155317869.1">
    <property type="nucleotide sequence ID" value="NZ_AP021874.1"/>
</dbReference>
<feature type="region of interest" description="Disordered" evidence="2">
    <location>
        <begin position="250"/>
        <end position="271"/>
    </location>
</feature>
<evidence type="ECO:0000313" key="5">
    <source>
        <dbReference type="Proteomes" id="UP000427906"/>
    </source>
</evidence>
<dbReference type="AlphaFoldDB" id="A0A5K7YM27"/>
<protein>
    <recommendedName>
        <fullName evidence="3">Pseudouridine synthase RsuA/RluA-like domain-containing protein</fullName>
    </recommendedName>
</protein>
<organism evidence="4 5">
    <name type="scientific">Desulfosarcina alkanivorans</name>
    <dbReference type="NCBI Taxonomy" id="571177"/>
    <lineage>
        <taxon>Bacteria</taxon>
        <taxon>Pseudomonadati</taxon>
        <taxon>Thermodesulfobacteriota</taxon>
        <taxon>Desulfobacteria</taxon>
        <taxon>Desulfobacterales</taxon>
        <taxon>Desulfosarcinaceae</taxon>
        <taxon>Desulfosarcina</taxon>
    </lineage>
</organism>
<dbReference type="Pfam" id="PF00849">
    <property type="entry name" value="PseudoU_synth_2"/>
    <property type="match status" value="1"/>
</dbReference>
<dbReference type="CDD" id="cd02869">
    <property type="entry name" value="PseudoU_synth_RluA_like"/>
    <property type="match status" value="1"/>
</dbReference>
<dbReference type="PANTHER" id="PTHR21600">
    <property type="entry name" value="MITOCHONDRIAL RNA PSEUDOURIDINE SYNTHASE"/>
    <property type="match status" value="1"/>
</dbReference>
<evidence type="ECO:0000256" key="1">
    <source>
        <dbReference type="ARBA" id="ARBA00010876"/>
    </source>
</evidence>
<dbReference type="OrthoDB" id="128480at2"/>
<proteinExistence type="inferred from homology"/>